<evidence type="ECO:0000259" key="4">
    <source>
        <dbReference type="Pfam" id="PF01555"/>
    </source>
</evidence>
<proteinExistence type="predicted"/>
<dbReference type="GO" id="GO:0032259">
    <property type="term" value="P:methylation"/>
    <property type="evidence" value="ECO:0007669"/>
    <property type="project" value="UniProtKB-KW"/>
</dbReference>
<dbReference type="InterPro" id="IPR001091">
    <property type="entry name" value="RM_Methyltransferase"/>
</dbReference>
<feature type="region of interest" description="Disordered" evidence="3">
    <location>
        <begin position="245"/>
        <end position="264"/>
    </location>
</feature>
<evidence type="ECO:0000256" key="2">
    <source>
        <dbReference type="ARBA" id="ARBA00022679"/>
    </source>
</evidence>
<dbReference type="Pfam" id="PF01555">
    <property type="entry name" value="N6_N4_Mtase"/>
    <property type="match status" value="1"/>
</dbReference>
<keyword evidence="1" id="KW-0489">Methyltransferase</keyword>
<organism evidence="5">
    <name type="scientific">marine sediment metagenome</name>
    <dbReference type="NCBI Taxonomy" id="412755"/>
    <lineage>
        <taxon>unclassified sequences</taxon>
        <taxon>metagenomes</taxon>
        <taxon>ecological metagenomes</taxon>
    </lineage>
</organism>
<feature type="region of interest" description="Disordered" evidence="3">
    <location>
        <begin position="187"/>
        <end position="212"/>
    </location>
</feature>
<evidence type="ECO:0000256" key="1">
    <source>
        <dbReference type="ARBA" id="ARBA00022603"/>
    </source>
</evidence>
<feature type="domain" description="DNA methylase N-4/N-6" evidence="4">
    <location>
        <begin position="3"/>
        <end position="85"/>
    </location>
</feature>
<dbReference type="CDD" id="cd02440">
    <property type="entry name" value="AdoMet_MTases"/>
    <property type="match status" value="1"/>
</dbReference>
<name>A0A0F9TV76_9ZZZZ</name>
<gene>
    <name evidence="5" type="ORF">LCGC14_0346190</name>
</gene>
<protein>
    <recommendedName>
        <fullName evidence="4">DNA methylase N-4/N-6 domain-containing protein</fullName>
    </recommendedName>
</protein>
<keyword evidence="2" id="KW-0808">Transferase</keyword>
<dbReference type="EMBL" id="LAZR01000256">
    <property type="protein sequence ID" value="KKN78847.1"/>
    <property type="molecule type" value="Genomic_DNA"/>
</dbReference>
<evidence type="ECO:0000256" key="3">
    <source>
        <dbReference type="SAM" id="MobiDB-lite"/>
    </source>
</evidence>
<dbReference type="SUPFAM" id="SSF53335">
    <property type="entry name" value="S-adenosyl-L-methionine-dependent methyltransferases"/>
    <property type="match status" value="2"/>
</dbReference>
<dbReference type="AlphaFoldDB" id="A0A0F9TV76"/>
<dbReference type="GO" id="GO:0003677">
    <property type="term" value="F:DNA binding"/>
    <property type="evidence" value="ECO:0007669"/>
    <property type="project" value="InterPro"/>
</dbReference>
<dbReference type="Gene3D" id="3.40.50.150">
    <property type="entry name" value="Vaccinia Virus protein VP39"/>
    <property type="match status" value="2"/>
</dbReference>
<accession>A0A0F9TV76</accession>
<comment type="caution">
    <text evidence="5">The sequence shown here is derived from an EMBL/GenBank/DDBJ whole genome shotgun (WGS) entry which is preliminary data.</text>
</comment>
<dbReference type="GO" id="GO:0008170">
    <property type="term" value="F:N-methyltransferase activity"/>
    <property type="evidence" value="ECO:0007669"/>
    <property type="project" value="InterPro"/>
</dbReference>
<sequence length="384" mass="42772">MENSWINCYNDSWKDHIAPESFQHPAKMSYGLLKRILDHCKDEGWGGVIVDPFGGIGSTGILGAYDGYQVICVELEQKFVELAKQNFELHRRGFEEFGCPYPVIIQGDSRKLCEVVEESVELIISSPPFSVRQPPAQIEFEKLSKTQKDDYGQTPGQLGAMKPGKVDMVISSPPFIENNVNIGAVGDTPAKRQQIHDSKPRKQSYGQTKGNLGNLKAGDVDLVVSSPPYEGSAVIASGVQRNESNWQSGKDLTGGKSKHYGETEGQLGEVKGPTFWQAAKEILEQCHKILKPGGHAIWVVKNFVRNKKIVDFEGDWEKLCHSIGFKTVCKHKAMLIKIEKKHSLFGGDIVKITKRASFFRRLAESKGSPPINWEMVICTQKPKE</sequence>
<dbReference type="InterPro" id="IPR029063">
    <property type="entry name" value="SAM-dependent_MTases_sf"/>
</dbReference>
<evidence type="ECO:0000313" key="5">
    <source>
        <dbReference type="EMBL" id="KKN78847.1"/>
    </source>
</evidence>
<dbReference type="InterPro" id="IPR002941">
    <property type="entry name" value="DNA_methylase_N4/N6"/>
</dbReference>
<dbReference type="PRINTS" id="PR00508">
    <property type="entry name" value="S21N4MTFRASE"/>
</dbReference>
<reference evidence="5" key="1">
    <citation type="journal article" date="2015" name="Nature">
        <title>Complex archaea that bridge the gap between prokaryotes and eukaryotes.</title>
        <authorList>
            <person name="Spang A."/>
            <person name="Saw J.H."/>
            <person name="Jorgensen S.L."/>
            <person name="Zaremba-Niedzwiedzka K."/>
            <person name="Martijn J."/>
            <person name="Lind A.E."/>
            <person name="van Eijk R."/>
            <person name="Schleper C."/>
            <person name="Guy L."/>
            <person name="Ettema T.J."/>
        </authorList>
    </citation>
    <scope>NUCLEOTIDE SEQUENCE</scope>
</reference>